<keyword evidence="2" id="KW-1185">Reference proteome</keyword>
<name>A0ACC0MIM8_RHOML</name>
<evidence type="ECO:0000313" key="1">
    <source>
        <dbReference type="EMBL" id="KAI8540720.1"/>
    </source>
</evidence>
<organism evidence="1 2">
    <name type="scientific">Rhododendron molle</name>
    <name type="common">Chinese azalea</name>
    <name type="synonym">Azalea mollis</name>
    <dbReference type="NCBI Taxonomy" id="49168"/>
    <lineage>
        <taxon>Eukaryota</taxon>
        <taxon>Viridiplantae</taxon>
        <taxon>Streptophyta</taxon>
        <taxon>Embryophyta</taxon>
        <taxon>Tracheophyta</taxon>
        <taxon>Spermatophyta</taxon>
        <taxon>Magnoliopsida</taxon>
        <taxon>eudicotyledons</taxon>
        <taxon>Gunneridae</taxon>
        <taxon>Pentapetalae</taxon>
        <taxon>asterids</taxon>
        <taxon>Ericales</taxon>
        <taxon>Ericaceae</taxon>
        <taxon>Ericoideae</taxon>
        <taxon>Rhodoreae</taxon>
        <taxon>Rhododendron</taxon>
    </lineage>
</organism>
<dbReference type="Proteomes" id="UP001062846">
    <property type="component" value="Chromosome 8"/>
</dbReference>
<comment type="caution">
    <text evidence="1">The sequence shown here is derived from an EMBL/GenBank/DDBJ whole genome shotgun (WGS) entry which is preliminary data.</text>
</comment>
<evidence type="ECO:0000313" key="2">
    <source>
        <dbReference type="Proteomes" id="UP001062846"/>
    </source>
</evidence>
<accession>A0ACC0MIM8</accession>
<gene>
    <name evidence="1" type="ORF">RHMOL_Rhmol08G0007800</name>
</gene>
<proteinExistence type="predicted"/>
<sequence length="59" mass="6649">MRLRALHGILTFMLDLHGFEMCAECRHVTNICTPENVMLFKYMGLLASPCSSLANKYGV</sequence>
<dbReference type="EMBL" id="CM046395">
    <property type="protein sequence ID" value="KAI8540720.1"/>
    <property type="molecule type" value="Genomic_DNA"/>
</dbReference>
<reference evidence="1" key="1">
    <citation type="submission" date="2022-02" db="EMBL/GenBank/DDBJ databases">
        <title>Plant Genome Project.</title>
        <authorList>
            <person name="Zhang R.-G."/>
        </authorList>
    </citation>
    <scope>NUCLEOTIDE SEQUENCE</scope>
    <source>
        <strain evidence="1">AT1</strain>
    </source>
</reference>
<protein>
    <submittedName>
        <fullName evidence="1">Uncharacterized protein</fullName>
    </submittedName>
</protein>